<name>A0A2A9E1D9_9MICO</name>
<organism evidence="10 11">
    <name type="scientific">Paramicrobacterium agarici</name>
    <dbReference type="NCBI Taxonomy" id="630514"/>
    <lineage>
        <taxon>Bacteria</taxon>
        <taxon>Bacillati</taxon>
        <taxon>Actinomycetota</taxon>
        <taxon>Actinomycetes</taxon>
        <taxon>Micrococcales</taxon>
        <taxon>Microbacteriaceae</taxon>
        <taxon>Paramicrobacterium</taxon>
    </lineage>
</organism>
<protein>
    <submittedName>
        <fullName evidence="10">Multisubunit sodium/proton antiporter MrpD subunit</fullName>
    </submittedName>
</protein>
<dbReference type="PANTHER" id="PTHR42703:SF1">
    <property type="entry name" value="NA(+)_H(+) ANTIPORTER SUBUNIT D1"/>
    <property type="match status" value="1"/>
</dbReference>
<feature type="transmembrane region" description="Helical" evidence="8">
    <location>
        <begin position="409"/>
        <end position="429"/>
    </location>
</feature>
<evidence type="ECO:0000256" key="2">
    <source>
        <dbReference type="ARBA" id="ARBA00005346"/>
    </source>
</evidence>
<keyword evidence="4 7" id="KW-0812">Transmembrane</keyword>
<feature type="transmembrane region" description="Helical" evidence="8">
    <location>
        <begin position="329"/>
        <end position="350"/>
    </location>
</feature>
<dbReference type="AlphaFoldDB" id="A0A2A9E1D9"/>
<evidence type="ECO:0000256" key="3">
    <source>
        <dbReference type="ARBA" id="ARBA00022475"/>
    </source>
</evidence>
<evidence type="ECO:0000313" key="10">
    <source>
        <dbReference type="EMBL" id="PFG32022.1"/>
    </source>
</evidence>
<dbReference type="Pfam" id="PF00361">
    <property type="entry name" value="Proton_antipo_M"/>
    <property type="match status" value="1"/>
</dbReference>
<feature type="transmembrane region" description="Helical" evidence="8">
    <location>
        <begin position="6"/>
        <end position="24"/>
    </location>
</feature>
<dbReference type="InterPro" id="IPR003918">
    <property type="entry name" value="NADH_UbQ_OxRdtase"/>
</dbReference>
<feature type="transmembrane region" description="Helical" evidence="8">
    <location>
        <begin position="31"/>
        <end position="50"/>
    </location>
</feature>
<evidence type="ECO:0000259" key="9">
    <source>
        <dbReference type="Pfam" id="PF00361"/>
    </source>
</evidence>
<feature type="transmembrane region" description="Helical" evidence="8">
    <location>
        <begin position="209"/>
        <end position="234"/>
    </location>
</feature>
<dbReference type="GO" id="GO:0008137">
    <property type="term" value="F:NADH dehydrogenase (ubiquinone) activity"/>
    <property type="evidence" value="ECO:0007669"/>
    <property type="project" value="InterPro"/>
</dbReference>
<accession>A0A2A9E1D9</accession>
<evidence type="ECO:0000256" key="8">
    <source>
        <dbReference type="SAM" id="Phobius"/>
    </source>
</evidence>
<reference evidence="10 11" key="1">
    <citation type="submission" date="2017-10" db="EMBL/GenBank/DDBJ databases">
        <title>Sequencing the genomes of 1000 actinobacteria strains.</title>
        <authorList>
            <person name="Klenk H.-P."/>
        </authorList>
    </citation>
    <scope>NUCLEOTIDE SEQUENCE [LARGE SCALE GENOMIC DNA]</scope>
    <source>
        <strain evidence="10 11">DSM 21798</strain>
    </source>
</reference>
<keyword evidence="3" id="KW-1003">Cell membrane</keyword>
<comment type="caution">
    <text evidence="10">The sequence shown here is derived from an EMBL/GenBank/DDBJ whole genome shotgun (WGS) entry which is preliminary data.</text>
</comment>
<evidence type="ECO:0000256" key="7">
    <source>
        <dbReference type="RuleBase" id="RU000320"/>
    </source>
</evidence>
<feature type="transmembrane region" description="Helical" evidence="8">
    <location>
        <begin position="114"/>
        <end position="132"/>
    </location>
</feature>
<feature type="domain" description="NADH:quinone oxidoreductase/Mrp antiporter transmembrane" evidence="9">
    <location>
        <begin position="132"/>
        <end position="414"/>
    </location>
</feature>
<dbReference type="NCBIfam" id="NF009308">
    <property type="entry name" value="PRK12665.1"/>
    <property type="match status" value="1"/>
</dbReference>
<evidence type="ECO:0000256" key="6">
    <source>
        <dbReference type="ARBA" id="ARBA00023136"/>
    </source>
</evidence>
<evidence type="ECO:0000256" key="1">
    <source>
        <dbReference type="ARBA" id="ARBA00004651"/>
    </source>
</evidence>
<feature type="transmembrane region" description="Helical" evidence="8">
    <location>
        <begin position="78"/>
        <end position="102"/>
    </location>
</feature>
<dbReference type="InterPro" id="IPR001750">
    <property type="entry name" value="ND/Mrp_TM"/>
</dbReference>
<dbReference type="RefSeq" id="WP_098408960.1">
    <property type="nucleotide sequence ID" value="NZ_PDJE01000001.1"/>
</dbReference>
<proteinExistence type="inferred from homology"/>
<feature type="transmembrane region" description="Helical" evidence="8">
    <location>
        <begin position="241"/>
        <end position="262"/>
    </location>
</feature>
<feature type="transmembrane region" description="Helical" evidence="8">
    <location>
        <begin position="138"/>
        <end position="156"/>
    </location>
</feature>
<dbReference type="PRINTS" id="PR01437">
    <property type="entry name" value="NUOXDRDTASE4"/>
</dbReference>
<dbReference type="PANTHER" id="PTHR42703">
    <property type="entry name" value="NADH DEHYDROGENASE"/>
    <property type="match status" value="1"/>
</dbReference>
<feature type="transmembrane region" description="Helical" evidence="8">
    <location>
        <begin position="371"/>
        <end position="389"/>
    </location>
</feature>
<feature type="transmembrane region" description="Helical" evidence="8">
    <location>
        <begin position="274"/>
        <end position="295"/>
    </location>
</feature>
<feature type="transmembrane region" description="Helical" evidence="8">
    <location>
        <begin position="302"/>
        <end position="323"/>
    </location>
</feature>
<evidence type="ECO:0000256" key="5">
    <source>
        <dbReference type="ARBA" id="ARBA00022989"/>
    </source>
</evidence>
<dbReference type="GO" id="GO:0042773">
    <property type="term" value="P:ATP synthesis coupled electron transport"/>
    <property type="evidence" value="ECO:0007669"/>
    <property type="project" value="InterPro"/>
</dbReference>
<comment type="subcellular location">
    <subcellularLocation>
        <location evidence="1">Cell membrane</location>
        <topology evidence="1">Multi-pass membrane protein</topology>
    </subcellularLocation>
    <subcellularLocation>
        <location evidence="7">Membrane</location>
        <topology evidence="7">Multi-pass membrane protein</topology>
    </subcellularLocation>
</comment>
<dbReference type="InterPro" id="IPR050586">
    <property type="entry name" value="CPA3_Na-H_Antiporter_D"/>
</dbReference>
<comment type="similarity">
    <text evidence="2">Belongs to the CPA3 antiporters (TC 2.A.63) subunit D family.</text>
</comment>
<feature type="transmembrane region" description="Helical" evidence="8">
    <location>
        <begin position="472"/>
        <end position="495"/>
    </location>
</feature>
<evidence type="ECO:0000256" key="4">
    <source>
        <dbReference type="ARBA" id="ARBA00022692"/>
    </source>
</evidence>
<sequence length="521" mass="54917">MIASLLPLVVAIPLLGAAVTLALGRRTRLQVIVSTLSLVLVTVLSLALMFDVDTNGTAVVHIGGWDAPWGIVLVADRLSAIMLLISSLMLLGVLIFSIGQGIVDQNDEETPVSIFHPTYLVLAAGVFDAFVAGDLFNLYVAFEMLLSASYVLLTLGGTGARIRAGVTYIVVSLVSSIIFLAAIALIYGATGTVTIALISERIRDLPMDIQMILCVALLMAFCIKAAVFPLSFWLPDSYPTAPAPVTAVFAGLLTKVGVYAIIRTDNVLFVDVPLRVPLMIVAFFTLLIGILGALAQADIKRLLSFTLVSHIGYMIFGIAIGGVHALSATIYYIVHHIAVQTTLFLAAGLVERVGGSTSISRLGGVLKASPMVAVLFFIGAMNLGGIPPFSGFLGKLALFQAGLEQADWLIYVLVAAGAATSLLTLYALVRVWNMGFWRSRNEVRGYSSPLLASLSESPDDSGSVMTKSISKLMLGATTGLVAVTVALTLLAGPLFGYTDRAADNLSDPGNYVSAVFGGGER</sequence>
<dbReference type="EMBL" id="PDJE01000001">
    <property type="protein sequence ID" value="PFG32022.1"/>
    <property type="molecule type" value="Genomic_DNA"/>
</dbReference>
<gene>
    <name evidence="10" type="ORF">ATJ78_3006</name>
</gene>
<keyword evidence="11" id="KW-1185">Reference proteome</keyword>
<keyword evidence="5 8" id="KW-1133">Transmembrane helix</keyword>
<dbReference type="GO" id="GO:0005886">
    <property type="term" value="C:plasma membrane"/>
    <property type="evidence" value="ECO:0007669"/>
    <property type="project" value="UniProtKB-SubCell"/>
</dbReference>
<evidence type="ECO:0000313" key="11">
    <source>
        <dbReference type="Proteomes" id="UP000221369"/>
    </source>
</evidence>
<keyword evidence="6 8" id="KW-0472">Membrane</keyword>
<dbReference type="Proteomes" id="UP000221369">
    <property type="component" value="Unassembled WGS sequence"/>
</dbReference>
<feature type="transmembrane region" description="Helical" evidence="8">
    <location>
        <begin position="168"/>
        <end position="189"/>
    </location>
</feature>